<evidence type="ECO:0000259" key="2">
    <source>
        <dbReference type="Pfam" id="PF12102"/>
    </source>
</evidence>
<organism evidence="3 4">
    <name type="scientific">Cohnella nanjingensis</name>
    <dbReference type="NCBI Taxonomy" id="1387779"/>
    <lineage>
        <taxon>Bacteria</taxon>
        <taxon>Bacillati</taxon>
        <taxon>Bacillota</taxon>
        <taxon>Bacilli</taxon>
        <taxon>Bacillales</taxon>
        <taxon>Paenibacillaceae</taxon>
        <taxon>Cohnella</taxon>
    </lineage>
</organism>
<reference evidence="3 4" key="1">
    <citation type="submission" date="2020-08" db="EMBL/GenBank/DDBJ databases">
        <title>Cohnella phylogeny.</title>
        <authorList>
            <person name="Dunlap C."/>
        </authorList>
    </citation>
    <scope>NUCLEOTIDE SEQUENCE [LARGE SCALE GENOMIC DNA]</scope>
    <source>
        <strain evidence="3 4">DSM 28246</strain>
    </source>
</reference>
<feature type="domain" description="ATPase dynein-related AAA" evidence="1">
    <location>
        <begin position="390"/>
        <end position="496"/>
    </location>
</feature>
<dbReference type="GO" id="GO:0016887">
    <property type="term" value="F:ATP hydrolysis activity"/>
    <property type="evidence" value="ECO:0007669"/>
    <property type="project" value="InterPro"/>
</dbReference>
<accession>A0A7X0RRG1</accession>
<protein>
    <submittedName>
        <fullName evidence="3">DUF3578 domain-containing protein</fullName>
    </submittedName>
</protein>
<evidence type="ECO:0000313" key="3">
    <source>
        <dbReference type="EMBL" id="MBB6672272.1"/>
    </source>
</evidence>
<dbReference type="Proteomes" id="UP000547209">
    <property type="component" value="Unassembled WGS sequence"/>
</dbReference>
<comment type="caution">
    <text evidence="3">The sequence shown here is derived from an EMBL/GenBank/DDBJ whole genome shotgun (WGS) entry which is preliminary data.</text>
</comment>
<dbReference type="EMBL" id="JACJVP010000025">
    <property type="protein sequence ID" value="MBB6672272.1"/>
    <property type="molecule type" value="Genomic_DNA"/>
</dbReference>
<dbReference type="Gene3D" id="3.40.50.300">
    <property type="entry name" value="P-loop containing nucleotide triphosphate hydrolases"/>
    <property type="match status" value="1"/>
</dbReference>
<proteinExistence type="predicted"/>
<dbReference type="InterPro" id="IPR027417">
    <property type="entry name" value="P-loop_NTPase"/>
</dbReference>
<dbReference type="GO" id="GO:0005524">
    <property type="term" value="F:ATP binding"/>
    <property type="evidence" value="ECO:0007669"/>
    <property type="project" value="InterPro"/>
</dbReference>
<dbReference type="InterPro" id="IPR021961">
    <property type="entry name" value="McrB_DNA-bd"/>
</dbReference>
<name>A0A7X0RRG1_9BACL</name>
<dbReference type="PANTHER" id="PTHR37291:SF1">
    <property type="entry name" value="TYPE IV METHYL-DIRECTED RESTRICTION ENZYME ECOKMCRB SUBUNIT"/>
    <property type="match status" value="1"/>
</dbReference>
<dbReference type="Gene3D" id="3.30.920.90">
    <property type="match status" value="1"/>
</dbReference>
<keyword evidence="4" id="KW-1185">Reference proteome</keyword>
<dbReference type="InterPro" id="IPR052934">
    <property type="entry name" value="Methyl-DNA_Rec/Restrict_Enz"/>
</dbReference>
<evidence type="ECO:0000259" key="1">
    <source>
        <dbReference type="Pfam" id="PF07728"/>
    </source>
</evidence>
<dbReference type="AlphaFoldDB" id="A0A7X0RRG1"/>
<sequence>MSLPTELSGIFAHKQKAYKMVLILAILQQMEDKRQRIVQLNDVKRNFLSLLQEREARGESVDTPVQGISRWADVSFSQISQTIATPISALSSILDFNPEQQTLAFKEHFYNVWGQEVLDELQEYALQEIDLYYGRQASNFTIREALINVMEKYPAAKSEPFRKNALASYIRQHIPAGIREYPFINGDPNLKVQASAGMGNWATIPWIAIMDRRITESTQSGEYIVYLFSEDMSSVYLTLAQGVTEPNKQGKPESYKYLRNRVQEIRAVLPLHGLRKDEEILLTSGGLGRDYQVSTVAYYRYDREVLPSEAQLLADLEYLVANYQQYVEHALQIHVGQENSTVPGLHTSLPQLSINERLDAVKTYIHNKGFSFPDRLVENFYLSLRSKPFVILAGVSGTGKTKLVQLFAEAVGATSDNLQFTLIPVRPDWSDPSDLIGYKDLSGQFRPGPLTEVLVEASKSANRDKPYFVCLDEMNLARVEHYFSDMLSILETQQRRGDRIITDVLIRSSSLGNSEDQAKYGQLHIPDNVYMIGTVNMDETTHPFSKKVLDRANTIEFNYIRLDQFPTERSADGMAYPAPNAFLHSDYLQLLEVYAEPNKDLIEDATRELVRISNILETIHCHVGFRIRDAVCFYLIYNEQHGLMSRDEAFDFQLLQKVLPRIQGSNQAVKRVLLQLLEIALGTRLNKAELEEDASALWVDLSNRVETAKYPQSARKILFMLRRLEEDGFTSYWLS</sequence>
<evidence type="ECO:0000313" key="4">
    <source>
        <dbReference type="Proteomes" id="UP000547209"/>
    </source>
</evidence>
<dbReference type="Pfam" id="PF07728">
    <property type="entry name" value="AAA_5"/>
    <property type="match status" value="1"/>
</dbReference>
<dbReference type="InterPro" id="IPR011704">
    <property type="entry name" value="ATPase_dyneun-rel_AAA"/>
</dbReference>
<dbReference type="Pfam" id="PF12102">
    <property type="entry name" value="MrcB_N"/>
    <property type="match status" value="1"/>
</dbReference>
<dbReference type="RefSeq" id="WP_185143734.1">
    <property type="nucleotide sequence ID" value="NZ_JACJVP010000025.1"/>
</dbReference>
<dbReference type="SUPFAM" id="SSF52540">
    <property type="entry name" value="P-loop containing nucleoside triphosphate hydrolases"/>
    <property type="match status" value="1"/>
</dbReference>
<dbReference type="PANTHER" id="PTHR37291">
    <property type="entry name" value="5-METHYLCYTOSINE-SPECIFIC RESTRICTION ENZYME B"/>
    <property type="match status" value="1"/>
</dbReference>
<feature type="domain" description="Type IV methyl-directed restriction enzyme EcoKMcrB subunit DNA-binding" evidence="2">
    <location>
        <begin position="149"/>
        <end position="327"/>
    </location>
</feature>
<gene>
    <name evidence="3" type="ORF">H7C19_16445</name>
</gene>